<dbReference type="PANTHER" id="PTHR33361:SF2">
    <property type="entry name" value="DUF885 DOMAIN-CONTAINING PROTEIN"/>
    <property type="match status" value="1"/>
</dbReference>
<proteinExistence type="predicted"/>
<gene>
    <name evidence="2" type="ORF">FG486_12360</name>
</gene>
<sequence>MPRNGQSAVPAMGKGDRPMRLTSLATLAILLAAPGSVALAQTAPAAAAPQPAGPPNGTGFYADFETLFARFNAWKTPKAVNGIVDYSPQTVARRRAELAEFQAQLPGFAVARWDRHQQVDYLAVRAQMDLADFTLNITKPWARDPGMYVDELQRLAYTDLPLKPDQSEAFKARIRAIPAYLAQARINLDSVAADYADLAIHSLSNGDGVGHGMPYRAVEPAGLIGWFADLRARAATQQPDLLPDIDAAQAAIAGFRDWLVAGRPKMTAAAGVGKPAYDWFLHHVRLMPYDSDEIVTLAERELERHWSNYATERHRNRKLPELQLPTSGEEYEAQLAGTDAKIRAWLRDEDIITIPDYIPGTYQAVGFNAPWVVRPKGPMFWEQVQFRDASPDHLHATFPGHRFDGMTGARVTHPIRRHISDSGRTEGWGFYLEEQALQLGLFDDRPRTRELIYIFGLFRAARTIGDVKMQRNEMTVGEAMAFWKEWTPYLDDDVARVDAGIYIRRPPGYGMTYTIGAMQLQKMLVDRRRQLGDAFRIKDFHDYLMNTGRLPVSLLRYDLTGLDDEVGKLWAHVPLAKAMATDGSGGTARSAR</sequence>
<evidence type="ECO:0000256" key="1">
    <source>
        <dbReference type="SAM" id="SignalP"/>
    </source>
</evidence>
<dbReference type="InterPro" id="IPR010281">
    <property type="entry name" value="DUF885"/>
</dbReference>
<dbReference type="PANTHER" id="PTHR33361">
    <property type="entry name" value="GLR0591 PROTEIN"/>
    <property type="match status" value="1"/>
</dbReference>
<feature type="signal peptide" evidence="1">
    <location>
        <begin position="1"/>
        <end position="40"/>
    </location>
</feature>
<protein>
    <submittedName>
        <fullName evidence="2">DUF885 domain-containing protein</fullName>
    </submittedName>
</protein>
<keyword evidence="1" id="KW-0732">Signal</keyword>
<reference evidence="2 3" key="1">
    <citation type="journal article" date="1994" name="Int. J. Syst. Bacteriol.">
        <title>Phylogenetic positions of novel aerobic, bacteriochlorophyll a-containing bacteria and description of Roseococcus thiosulfatophilus gen. nov., sp. nov., Erythromicrobium ramosum gen. nov., sp. nov., and Erythrobacter litoralis sp. nov.</title>
        <authorList>
            <person name="Yurkov V."/>
            <person name="Stackebrandt E."/>
            <person name="Holmes A."/>
            <person name="Fuerst J.A."/>
            <person name="Hugenholtz P."/>
            <person name="Golecki J."/>
            <person name="Gad'on N."/>
            <person name="Gorlenko V.M."/>
            <person name="Kompantseva E.I."/>
            <person name="Drews G."/>
        </authorList>
    </citation>
    <scope>NUCLEOTIDE SEQUENCE [LARGE SCALE GENOMIC DNA]</scope>
    <source>
        <strain evidence="2 3">KR-99</strain>
    </source>
</reference>
<comment type="caution">
    <text evidence="2">The sequence shown here is derived from an EMBL/GenBank/DDBJ whole genome shotgun (WGS) entry which is preliminary data.</text>
</comment>
<keyword evidence="3" id="KW-1185">Reference proteome</keyword>
<organism evidence="2 3">
    <name type="scientific">Sphingomonas ursincola</name>
    <dbReference type="NCBI Taxonomy" id="56361"/>
    <lineage>
        <taxon>Bacteria</taxon>
        <taxon>Pseudomonadati</taxon>
        <taxon>Pseudomonadota</taxon>
        <taxon>Alphaproteobacteria</taxon>
        <taxon>Sphingomonadales</taxon>
        <taxon>Sphingomonadaceae</taxon>
        <taxon>Sphingomonas</taxon>
    </lineage>
</organism>
<feature type="chain" id="PRO_5030919489" evidence="1">
    <location>
        <begin position="41"/>
        <end position="592"/>
    </location>
</feature>
<dbReference type="AlphaFoldDB" id="A0A7V8RET9"/>
<evidence type="ECO:0000313" key="2">
    <source>
        <dbReference type="EMBL" id="MBA1375134.1"/>
    </source>
</evidence>
<dbReference type="EMBL" id="VDES01000002">
    <property type="protein sequence ID" value="MBA1375134.1"/>
    <property type="molecule type" value="Genomic_DNA"/>
</dbReference>
<dbReference type="Proteomes" id="UP000589292">
    <property type="component" value="Unassembled WGS sequence"/>
</dbReference>
<dbReference type="Pfam" id="PF05960">
    <property type="entry name" value="DUF885"/>
    <property type="match status" value="1"/>
</dbReference>
<accession>A0A7V8RET9</accession>
<name>A0A7V8RET9_9SPHN</name>
<evidence type="ECO:0000313" key="3">
    <source>
        <dbReference type="Proteomes" id="UP000589292"/>
    </source>
</evidence>